<sequence length="85" mass="8707">MPFIQEYTINGNEAPPSINPADTPSSTRANASGSSSGGSSNAIQGGNSGTQGAGSQQDYGTPSQDYWLIGTGGRFSSSYLHYGLE</sequence>
<keyword evidence="3" id="KW-1185">Reference proteome</keyword>
<reference evidence="2" key="1">
    <citation type="submission" date="2021-10" db="EMBL/GenBank/DDBJ databases">
        <authorList>
            <person name="Piombo E."/>
        </authorList>
    </citation>
    <scope>NUCLEOTIDE SEQUENCE</scope>
</reference>
<evidence type="ECO:0000313" key="3">
    <source>
        <dbReference type="Proteomes" id="UP000696573"/>
    </source>
</evidence>
<dbReference type="Proteomes" id="UP000696573">
    <property type="component" value="Unassembled WGS sequence"/>
</dbReference>
<evidence type="ECO:0000256" key="1">
    <source>
        <dbReference type="SAM" id="MobiDB-lite"/>
    </source>
</evidence>
<accession>A0A9N9VR68</accession>
<dbReference type="AlphaFoldDB" id="A0A9N9VR68"/>
<feature type="compositionally biased region" description="Low complexity" evidence="1">
    <location>
        <begin position="25"/>
        <end position="45"/>
    </location>
</feature>
<proteinExistence type="predicted"/>
<comment type="caution">
    <text evidence="2">The sequence shown here is derived from an EMBL/GenBank/DDBJ whole genome shotgun (WGS) entry which is preliminary data.</text>
</comment>
<feature type="region of interest" description="Disordered" evidence="1">
    <location>
        <begin position="1"/>
        <end position="67"/>
    </location>
</feature>
<evidence type="ECO:0000313" key="2">
    <source>
        <dbReference type="EMBL" id="CAH0028424.1"/>
    </source>
</evidence>
<feature type="compositionally biased region" description="Polar residues" evidence="1">
    <location>
        <begin position="53"/>
        <end position="64"/>
    </location>
</feature>
<dbReference type="EMBL" id="CABFNQ020000732">
    <property type="protein sequence ID" value="CAH0028424.1"/>
    <property type="molecule type" value="Genomic_DNA"/>
</dbReference>
<name>A0A9N9VR68_9HYPO</name>
<gene>
    <name evidence="2" type="ORF">CRHIZ90672A_00010670</name>
</gene>
<protein>
    <submittedName>
        <fullName evidence="2">Uncharacterized protein</fullName>
    </submittedName>
</protein>
<organism evidence="2 3">
    <name type="scientific">Clonostachys rhizophaga</name>
    <dbReference type="NCBI Taxonomy" id="160324"/>
    <lineage>
        <taxon>Eukaryota</taxon>
        <taxon>Fungi</taxon>
        <taxon>Dikarya</taxon>
        <taxon>Ascomycota</taxon>
        <taxon>Pezizomycotina</taxon>
        <taxon>Sordariomycetes</taxon>
        <taxon>Hypocreomycetidae</taxon>
        <taxon>Hypocreales</taxon>
        <taxon>Bionectriaceae</taxon>
        <taxon>Clonostachys</taxon>
    </lineage>
</organism>